<dbReference type="EMBL" id="RBUI01000014">
    <property type="protein sequence ID" value="RMU92203.1"/>
    <property type="molecule type" value="Genomic_DNA"/>
</dbReference>
<sequence length="54" mass="5455">MPSAVVFTQSGPGAAGLASSQAPPPDQRQDSAVTYVAICVVSAIAIEKRFYGSG</sequence>
<protein>
    <submittedName>
        <fullName evidence="2">Uncharacterized protein</fullName>
    </submittedName>
</protein>
<feature type="region of interest" description="Disordered" evidence="1">
    <location>
        <begin position="1"/>
        <end position="28"/>
    </location>
</feature>
<evidence type="ECO:0000256" key="1">
    <source>
        <dbReference type="SAM" id="MobiDB-lite"/>
    </source>
</evidence>
<dbReference type="AlphaFoldDB" id="A0A7Z6Y856"/>
<reference evidence="2 3" key="1">
    <citation type="submission" date="2018-08" db="EMBL/GenBank/DDBJ databases">
        <title>Recombination of ecologically and evolutionarily significant loci maintains genetic cohesion in the Pseudomonas syringae species complex.</title>
        <authorList>
            <person name="Dillon M."/>
            <person name="Thakur S."/>
            <person name="Almeida R.N.D."/>
            <person name="Weir B.S."/>
            <person name="Guttman D.S."/>
        </authorList>
    </citation>
    <scope>NUCLEOTIDE SEQUENCE [LARGE SCALE GENOMIC DNA]</scope>
    <source>
        <strain evidence="2 3">1449B</strain>
    </source>
</reference>
<comment type="caution">
    <text evidence="2">The sequence shown here is derived from an EMBL/GenBank/DDBJ whole genome shotgun (WGS) entry which is preliminary data.</text>
</comment>
<gene>
    <name evidence="2" type="ORF">ALP21_04513</name>
</gene>
<evidence type="ECO:0000313" key="3">
    <source>
        <dbReference type="Proteomes" id="UP000267078"/>
    </source>
</evidence>
<feature type="compositionally biased region" description="Polar residues" evidence="1">
    <location>
        <begin position="1"/>
        <end position="11"/>
    </location>
</feature>
<proteinExistence type="predicted"/>
<evidence type="ECO:0000313" key="2">
    <source>
        <dbReference type="EMBL" id="RMU92203.1"/>
    </source>
</evidence>
<name>A0A7Z6Y856_PSESH</name>
<accession>A0A7Z6Y856</accession>
<organism evidence="2 3">
    <name type="scientific">Pseudomonas savastanoi pv. phaseolicola</name>
    <name type="common">Pseudomonas syringae pv. phaseolicola</name>
    <dbReference type="NCBI Taxonomy" id="319"/>
    <lineage>
        <taxon>Bacteria</taxon>
        <taxon>Pseudomonadati</taxon>
        <taxon>Pseudomonadota</taxon>
        <taxon>Gammaproteobacteria</taxon>
        <taxon>Pseudomonadales</taxon>
        <taxon>Pseudomonadaceae</taxon>
        <taxon>Pseudomonas</taxon>
    </lineage>
</organism>
<dbReference type="Proteomes" id="UP000267078">
    <property type="component" value="Unassembled WGS sequence"/>
</dbReference>